<gene>
    <name evidence="1" type="ORF">TNIN_456381</name>
</gene>
<sequence length="193" mass="22860">MPPLLVAGHRHDLMASISGKYCCVKYVKNDTLSHIGRSGNFENLLFTSVEDQDDEFLKVSIAYISSYALTVAVWYSTWWKRKQIGNLLLKIKRIGSPPFVKVLRSLLSTEHSQEESKNFRFAVENPRHILLAGFLHYRCKHHDMQQYSWVAYAEKLERFRLFVENRIDIFWNQRFFVHDVHYLCGWKRAYRVG</sequence>
<name>A0A8X6X6U2_9ARAC</name>
<evidence type="ECO:0000313" key="1">
    <source>
        <dbReference type="EMBL" id="GFY47084.1"/>
    </source>
</evidence>
<accession>A0A8X6X6U2</accession>
<dbReference type="Proteomes" id="UP000886998">
    <property type="component" value="Unassembled WGS sequence"/>
</dbReference>
<protein>
    <submittedName>
        <fullName evidence="1">Uncharacterized protein</fullName>
    </submittedName>
</protein>
<proteinExistence type="predicted"/>
<evidence type="ECO:0000313" key="2">
    <source>
        <dbReference type="Proteomes" id="UP000886998"/>
    </source>
</evidence>
<dbReference type="EMBL" id="BMAV01005748">
    <property type="protein sequence ID" value="GFY47084.1"/>
    <property type="molecule type" value="Genomic_DNA"/>
</dbReference>
<reference evidence="1" key="1">
    <citation type="submission" date="2020-08" db="EMBL/GenBank/DDBJ databases">
        <title>Multicomponent nature underlies the extraordinary mechanical properties of spider dragline silk.</title>
        <authorList>
            <person name="Kono N."/>
            <person name="Nakamura H."/>
            <person name="Mori M."/>
            <person name="Yoshida Y."/>
            <person name="Ohtoshi R."/>
            <person name="Malay A.D."/>
            <person name="Moran D.A.P."/>
            <person name="Tomita M."/>
            <person name="Numata K."/>
            <person name="Arakawa K."/>
        </authorList>
    </citation>
    <scope>NUCLEOTIDE SEQUENCE</scope>
</reference>
<keyword evidence="2" id="KW-1185">Reference proteome</keyword>
<comment type="caution">
    <text evidence="1">The sequence shown here is derived from an EMBL/GenBank/DDBJ whole genome shotgun (WGS) entry which is preliminary data.</text>
</comment>
<organism evidence="1 2">
    <name type="scientific">Trichonephila inaurata madagascariensis</name>
    <dbReference type="NCBI Taxonomy" id="2747483"/>
    <lineage>
        <taxon>Eukaryota</taxon>
        <taxon>Metazoa</taxon>
        <taxon>Ecdysozoa</taxon>
        <taxon>Arthropoda</taxon>
        <taxon>Chelicerata</taxon>
        <taxon>Arachnida</taxon>
        <taxon>Araneae</taxon>
        <taxon>Araneomorphae</taxon>
        <taxon>Entelegynae</taxon>
        <taxon>Araneoidea</taxon>
        <taxon>Nephilidae</taxon>
        <taxon>Trichonephila</taxon>
        <taxon>Trichonephila inaurata</taxon>
    </lineage>
</organism>
<dbReference type="AlphaFoldDB" id="A0A8X6X6U2"/>